<dbReference type="Gene3D" id="3.30.565.10">
    <property type="entry name" value="Histidine kinase-like ATPase, C-terminal domain"/>
    <property type="match status" value="1"/>
</dbReference>
<dbReference type="PROSITE" id="PS50109">
    <property type="entry name" value="HIS_KIN"/>
    <property type="match status" value="1"/>
</dbReference>
<dbReference type="InterPro" id="IPR004105">
    <property type="entry name" value="CheA-like_dim"/>
</dbReference>
<dbReference type="Pfam" id="PF02895">
    <property type="entry name" value="H-kinase_dim"/>
    <property type="match status" value="1"/>
</dbReference>
<evidence type="ECO:0000256" key="3">
    <source>
        <dbReference type="ARBA" id="ARBA00021495"/>
    </source>
</evidence>
<evidence type="ECO:0000256" key="1">
    <source>
        <dbReference type="ARBA" id="ARBA00000085"/>
    </source>
</evidence>
<dbReference type="SMART" id="SM00260">
    <property type="entry name" value="CheW"/>
    <property type="match status" value="1"/>
</dbReference>
<dbReference type="SMART" id="SM00387">
    <property type="entry name" value="HATPase_c"/>
    <property type="match status" value="1"/>
</dbReference>
<dbReference type="Gene3D" id="2.30.30.40">
    <property type="entry name" value="SH3 Domains"/>
    <property type="match status" value="1"/>
</dbReference>
<gene>
    <name evidence="16" type="ORF">KI809_01300</name>
</gene>
<accession>A0AAW4L2Q7</accession>
<comment type="catalytic activity">
    <reaction evidence="1">
        <text>ATP + protein L-histidine = ADP + protein N-phospho-L-histidine.</text>
        <dbReference type="EC" id="2.7.13.3"/>
    </reaction>
</comment>
<comment type="function">
    <text evidence="11">Involved in the transmission of sensory signals from the chemoreceptors to the flagellar motors. CheA is autophosphorylated; it can transfer its phosphate group to either CheB or CheY.</text>
</comment>
<dbReference type="GO" id="GO:0000155">
    <property type="term" value="F:phosphorelay sensor kinase activity"/>
    <property type="evidence" value="ECO:0007669"/>
    <property type="project" value="InterPro"/>
</dbReference>
<dbReference type="InterPro" id="IPR036097">
    <property type="entry name" value="HisK_dim/P_sf"/>
</dbReference>
<keyword evidence="17" id="KW-1185">Reference proteome</keyword>
<keyword evidence="10" id="KW-0902">Two-component regulatory system</keyword>
<dbReference type="Pfam" id="PF01584">
    <property type="entry name" value="CheW"/>
    <property type="match status" value="1"/>
</dbReference>
<protein>
    <recommendedName>
        <fullName evidence="3">Chemotaxis protein CheA</fullName>
        <ecNumber evidence="2">2.7.13.3</ecNumber>
    </recommendedName>
</protein>
<dbReference type="SUPFAM" id="SSF55874">
    <property type="entry name" value="ATPase domain of HSP90 chaperone/DNA topoisomerase II/histidine kinase"/>
    <property type="match status" value="1"/>
</dbReference>
<dbReference type="Gene3D" id="1.20.120.160">
    <property type="entry name" value="HPT domain"/>
    <property type="match status" value="1"/>
</dbReference>
<evidence type="ECO:0000256" key="7">
    <source>
        <dbReference type="ARBA" id="ARBA00022741"/>
    </source>
</evidence>
<keyword evidence="5 12" id="KW-0597">Phosphoprotein</keyword>
<reference evidence="16 17" key="1">
    <citation type="submission" date="2021-05" db="EMBL/GenBank/DDBJ databases">
        <title>The draft genome of Geobacter pelophilus DSM 12255.</title>
        <authorList>
            <person name="Xu Z."/>
            <person name="Masuda Y."/>
            <person name="Itoh H."/>
            <person name="Senoo K."/>
        </authorList>
    </citation>
    <scope>NUCLEOTIDE SEQUENCE [LARGE SCALE GENOMIC DNA]</scope>
    <source>
        <strain evidence="16 17">DSM 12255</strain>
    </source>
</reference>
<evidence type="ECO:0000256" key="5">
    <source>
        <dbReference type="ARBA" id="ARBA00022553"/>
    </source>
</evidence>
<dbReference type="PANTHER" id="PTHR43395:SF10">
    <property type="entry name" value="CHEMOTAXIS PROTEIN CHEA"/>
    <property type="match status" value="1"/>
</dbReference>
<feature type="domain" description="Histidine kinase" evidence="13">
    <location>
        <begin position="371"/>
        <end position="579"/>
    </location>
</feature>
<dbReference type="GO" id="GO:0006935">
    <property type="term" value="P:chemotaxis"/>
    <property type="evidence" value="ECO:0007669"/>
    <property type="project" value="UniProtKB-KW"/>
</dbReference>
<dbReference type="InterPro" id="IPR036641">
    <property type="entry name" value="HPT_dom_sf"/>
</dbReference>
<dbReference type="GO" id="GO:0005737">
    <property type="term" value="C:cytoplasm"/>
    <property type="evidence" value="ECO:0007669"/>
    <property type="project" value="InterPro"/>
</dbReference>
<evidence type="ECO:0000256" key="4">
    <source>
        <dbReference type="ARBA" id="ARBA00022500"/>
    </source>
</evidence>
<dbReference type="Proteomes" id="UP000811899">
    <property type="component" value="Unassembled WGS sequence"/>
</dbReference>
<dbReference type="PROSITE" id="PS50894">
    <property type="entry name" value="HPT"/>
    <property type="match status" value="1"/>
</dbReference>
<proteinExistence type="predicted"/>
<dbReference type="SUPFAM" id="SSF50341">
    <property type="entry name" value="CheW-like"/>
    <property type="match status" value="1"/>
</dbReference>
<organism evidence="16 17">
    <name type="scientific">Geoanaerobacter pelophilus</name>
    <dbReference type="NCBI Taxonomy" id="60036"/>
    <lineage>
        <taxon>Bacteria</taxon>
        <taxon>Pseudomonadati</taxon>
        <taxon>Thermodesulfobacteriota</taxon>
        <taxon>Desulfuromonadia</taxon>
        <taxon>Geobacterales</taxon>
        <taxon>Geobacteraceae</taxon>
        <taxon>Geoanaerobacter</taxon>
    </lineage>
</organism>
<dbReference type="AlphaFoldDB" id="A0AAW4L2Q7"/>
<dbReference type="InterPro" id="IPR037006">
    <property type="entry name" value="CheA-like_homodim_sf"/>
</dbReference>
<keyword evidence="8" id="KW-0418">Kinase</keyword>
<feature type="domain" description="HPt" evidence="15">
    <location>
        <begin position="1"/>
        <end position="102"/>
    </location>
</feature>
<keyword evidence="9" id="KW-0067">ATP-binding</keyword>
<dbReference type="InterPro" id="IPR036890">
    <property type="entry name" value="HATPase_C_sf"/>
</dbReference>
<dbReference type="Gene3D" id="1.10.287.560">
    <property type="entry name" value="Histidine kinase CheA-like, homodimeric domain"/>
    <property type="match status" value="1"/>
</dbReference>
<dbReference type="InterPro" id="IPR002545">
    <property type="entry name" value="CheW-lke_dom"/>
</dbReference>
<keyword evidence="7" id="KW-0547">Nucleotide-binding</keyword>
<keyword evidence="6" id="KW-0808">Transferase</keyword>
<dbReference type="InterPro" id="IPR051315">
    <property type="entry name" value="Bact_Chemotaxis_CheA"/>
</dbReference>
<dbReference type="CDD" id="cd00088">
    <property type="entry name" value="HPT"/>
    <property type="match status" value="1"/>
</dbReference>
<dbReference type="Pfam" id="PF01627">
    <property type="entry name" value="Hpt"/>
    <property type="match status" value="1"/>
</dbReference>
<evidence type="ECO:0000313" key="16">
    <source>
        <dbReference type="EMBL" id="MBT0662920.1"/>
    </source>
</evidence>
<evidence type="ECO:0000256" key="12">
    <source>
        <dbReference type="PROSITE-ProRule" id="PRU00110"/>
    </source>
</evidence>
<dbReference type="GO" id="GO:0005524">
    <property type="term" value="F:ATP binding"/>
    <property type="evidence" value="ECO:0007669"/>
    <property type="project" value="UniProtKB-KW"/>
</dbReference>
<dbReference type="InterPro" id="IPR008207">
    <property type="entry name" value="Sig_transdc_His_kin_Hpt_dom"/>
</dbReference>
<dbReference type="SMART" id="SM00073">
    <property type="entry name" value="HPT"/>
    <property type="match status" value="1"/>
</dbReference>
<comment type="caution">
    <text evidence="16">The sequence shown here is derived from an EMBL/GenBank/DDBJ whole genome shotgun (WGS) entry which is preliminary data.</text>
</comment>
<dbReference type="PRINTS" id="PR00344">
    <property type="entry name" value="BCTRLSENSOR"/>
</dbReference>
<evidence type="ECO:0000259" key="13">
    <source>
        <dbReference type="PROSITE" id="PS50109"/>
    </source>
</evidence>
<evidence type="ECO:0000313" key="17">
    <source>
        <dbReference type="Proteomes" id="UP000811899"/>
    </source>
</evidence>
<dbReference type="PANTHER" id="PTHR43395">
    <property type="entry name" value="SENSOR HISTIDINE KINASE CHEA"/>
    <property type="match status" value="1"/>
</dbReference>
<evidence type="ECO:0000256" key="9">
    <source>
        <dbReference type="ARBA" id="ARBA00022840"/>
    </source>
</evidence>
<dbReference type="EC" id="2.7.13.3" evidence="2"/>
<name>A0AAW4L2Q7_9BACT</name>
<dbReference type="Pfam" id="PF02518">
    <property type="entry name" value="HATPase_c"/>
    <property type="match status" value="1"/>
</dbReference>
<sequence length="738" mass="80909">MKEHLLDIFKEEAGEQLSHLETALLDLDKGVDNPELVNAVFRALHTIKGSAGMFGLDEVSGFAHKIESIFDLVRSGELTISPLLITLALRAGDIIRKMIFEPAGNCSDEASQVIAVLQQQIADTGGSKTLPLSEVRSAGSAKASQKCFRISLSLHASALKQRVDPLERIKELFALGSCSVNANVRAVPLLEEIDPETCYVDWEITLITPVDADELRDLFIFIADQCSLVIEQIEPTVPDEDDDLVPGPMLGEILVSRGDLDRMNLEKVLSGKKRLGEMLVETGAVPPERVNSALTEQALIRDFQRERRNQEAAASLRVPSTKLDHLMNLVGELVTTQGRLSLCATEFNSVDMFSSTDPHQMFELWDAIGGRLRDVAEEMERHTVELRENIMGIRLIPIGTMFGRFSRLVRDLSAELGKEVELLFEGGETELDKSIIERLVDPLIHIIRNSIDHGIESGEQRLIAGKPAQGIIRMVARHIGECVEIVVSDDGAGLDVDLIQSIAIARGLIDPETRLEDRELFALICHPGFSTSQTVTTVSGRGVGMDVVSQAITSLNGSLEISSSYGSGTTMTIRIPLTLAIIETLLVKVASEQFLIPLAHVEECIDYKRGGSEPVESTGIVNLRGEPLSFISLRDRFLIAGDRPETEQIVVSKSMDKRFGILVDEVVCQHQSVIKSLGRFYKKVRGVSGAAVMGDGTVSLVLDLPVIYSMEEGRDFSLFGSVRFGRPVISRETVSEGH</sequence>
<dbReference type="InterPro" id="IPR005467">
    <property type="entry name" value="His_kinase_dom"/>
</dbReference>
<dbReference type="RefSeq" id="WP_214169707.1">
    <property type="nucleotide sequence ID" value="NZ_JAHCVJ010000001.1"/>
</dbReference>
<dbReference type="SUPFAM" id="SSF47384">
    <property type="entry name" value="Homodimeric domain of signal transducing histidine kinase"/>
    <property type="match status" value="1"/>
</dbReference>
<dbReference type="EMBL" id="JAHCVJ010000001">
    <property type="protein sequence ID" value="MBT0662920.1"/>
    <property type="molecule type" value="Genomic_DNA"/>
</dbReference>
<evidence type="ECO:0000256" key="6">
    <source>
        <dbReference type="ARBA" id="ARBA00022679"/>
    </source>
</evidence>
<evidence type="ECO:0000256" key="8">
    <source>
        <dbReference type="ARBA" id="ARBA00022777"/>
    </source>
</evidence>
<evidence type="ECO:0000256" key="2">
    <source>
        <dbReference type="ARBA" id="ARBA00012438"/>
    </source>
</evidence>
<dbReference type="SMART" id="SM01231">
    <property type="entry name" value="H-kinase_dim"/>
    <property type="match status" value="1"/>
</dbReference>
<dbReference type="InterPro" id="IPR003594">
    <property type="entry name" value="HATPase_dom"/>
</dbReference>
<dbReference type="InterPro" id="IPR036061">
    <property type="entry name" value="CheW-like_dom_sf"/>
</dbReference>
<evidence type="ECO:0000259" key="15">
    <source>
        <dbReference type="PROSITE" id="PS50894"/>
    </source>
</evidence>
<evidence type="ECO:0000256" key="10">
    <source>
        <dbReference type="ARBA" id="ARBA00023012"/>
    </source>
</evidence>
<evidence type="ECO:0000256" key="11">
    <source>
        <dbReference type="ARBA" id="ARBA00035100"/>
    </source>
</evidence>
<dbReference type="InterPro" id="IPR004358">
    <property type="entry name" value="Sig_transdc_His_kin-like_C"/>
</dbReference>
<dbReference type="FunFam" id="3.30.565.10:FF:000016">
    <property type="entry name" value="Chemotaxis protein CheA, putative"/>
    <property type="match status" value="1"/>
</dbReference>
<evidence type="ECO:0000259" key="14">
    <source>
        <dbReference type="PROSITE" id="PS50851"/>
    </source>
</evidence>
<feature type="modified residue" description="Phosphohistidine" evidence="12">
    <location>
        <position position="45"/>
    </location>
</feature>
<dbReference type="PROSITE" id="PS50851">
    <property type="entry name" value="CHEW"/>
    <property type="match status" value="1"/>
</dbReference>
<feature type="domain" description="CheW-like" evidence="14">
    <location>
        <begin position="581"/>
        <end position="713"/>
    </location>
</feature>
<keyword evidence="4" id="KW-0145">Chemotaxis</keyword>
<dbReference type="SUPFAM" id="SSF47226">
    <property type="entry name" value="Histidine-containing phosphotransfer domain, HPT domain"/>
    <property type="match status" value="1"/>
</dbReference>